<proteinExistence type="predicted"/>
<dbReference type="Proteomes" id="UP000034215">
    <property type="component" value="Unassembled WGS sequence"/>
</dbReference>
<comment type="caution">
    <text evidence="1">The sequence shown here is derived from an EMBL/GenBank/DDBJ whole genome shotgun (WGS) entry which is preliminary data.</text>
</comment>
<accession>A0A0G0QWY4</accession>
<sequence>MPKNKAINLLPLEEFNASTAGRVLRWATGTFRVIVIVTEMVVMAAFLSRFWLDAQNSALNNSIKAKSAQILAQADLEKQFRGTQAKLSIFNKIAQSNKTSSLIEKITSSVPGTVTLSRISLTRGAIEVRGSSLSDYDISRLVVNLQGAPFKSAELGQVGSSEKNTGEIDFVINIKY</sequence>
<dbReference type="AlphaFoldDB" id="A0A0G0QWY4"/>
<dbReference type="EMBL" id="LBYA01000002">
    <property type="protein sequence ID" value="KKR44909.1"/>
    <property type="molecule type" value="Genomic_DNA"/>
</dbReference>
<name>A0A0G0QWY4_9BACT</name>
<evidence type="ECO:0008006" key="3">
    <source>
        <dbReference type="Google" id="ProtNLM"/>
    </source>
</evidence>
<evidence type="ECO:0000313" key="2">
    <source>
        <dbReference type="Proteomes" id="UP000034215"/>
    </source>
</evidence>
<evidence type="ECO:0000313" key="1">
    <source>
        <dbReference type="EMBL" id="KKR44909.1"/>
    </source>
</evidence>
<organism evidence="1 2">
    <name type="scientific">Candidatus Woesebacteria bacterium GW2011_GWB1_40_12</name>
    <dbReference type="NCBI Taxonomy" id="1618576"/>
    <lineage>
        <taxon>Bacteria</taxon>
        <taxon>Candidatus Woeseibacteriota</taxon>
    </lineage>
</organism>
<gene>
    <name evidence="1" type="ORF">UT76_C0002G0006</name>
</gene>
<protein>
    <recommendedName>
        <fullName evidence="3">Fimbrial assembly family protein</fullName>
    </recommendedName>
</protein>
<reference evidence="1 2" key="1">
    <citation type="journal article" date="2015" name="Nature">
        <title>rRNA introns, odd ribosomes, and small enigmatic genomes across a large radiation of phyla.</title>
        <authorList>
            <person name="Brown C.T."/>
            <person name="Hug L.A."/>
            <person name="Thomas B.C."/>
            <person name="Sharon I."/>
            <person name="Castelle C.J."/>
            <person name="Singh A."/>
            <person name="Wilkins M.J."/>
            <person name="Williams K.H."/>
            <person name="Banfield J.F."/>
        </authorList>
    </citation>
    <scope>NUCLEOTIDE SEQUENCE [LARGE SCALE GENOMIC DNA]</scope>
</reference>
<dbReference type="Pfam" id="PF05137">
    <property type="entry name" value="PilN"/>
    <property type="match status" value="1"/>
</dbReference>
<dbReference type="InterPro" id="IPR007813">
    <property type="entry name" value="PilN"/>
</dbReference>